<dbReference type="InterPro" id="IPR023997">
    <property type="entry name" value="TonB-dep_OMP_SusC/RagA_CS"/>
</dbReference>
<dbReference type="OrthoDB" id="721000at2"/>
<dbReference type="AlphaFoldDB" id="A0A1G6RJA4"/>
<protein>
    <submittedName>
        <fullName evidence="3">TonB-linked outer membrane protein, SusC/RagA family</fullName>
    </submittedName>
</protein>
<dbReference type="STRING" id="1285928.SAMN04487894_105297"/>
<dbReference type="Gene3D" id="2.170.130.10">
    <property type="entry name" value="TonB-dependent receptor, plug domain"/>
    <property type="match status" value="1"/>
</dbReference>
<keyword evidence="1" id="KW-1134">Transmembrane beta strand</keyword>
<keyword evidence="1" id="KW-0813">Transport</keyword>
<reference evidence="4" key="1">
    <citation type="submission" date="2016-10" db="EMBL/GenBank/DDBJ databases">
        <authorList>
            <person name="Varghese N."/>
            <person name="Submissions S."/>
        </authorList>
    </citation>
    <scope>NUCLEOTIDE SEQUENCE [LARGE SCALE GENOMIC DNA]</scope>
    <source>
        <strain evidence="4">DSM 25811 / CCM 8410 / LMG 26954 / E90</strain>
    </source>
</reference>
<dbReference type="GO" id="GO:0009279">
    <property type="term" value="C:cell outer membrane"/>
    <property type="evidence" value="ECO:0007669"/>
    <property type="project" value="UniProtKB-SubCell"/>
</dbReference>
<dbReference type="InterPro" id="IPR037066">
    <property type="entry name" value="Plug_dom_sf"/>
</dbReference>
<dbReference type="Pfam" id="PF13715">
    <property type="entry name" value="CarbopepD_reg_2"/>
    <property type="match status" value="1"/>
</dbReference>
<dbReference type="InterPro" id="IPR008969">
    <property type="entry name" value="CarboxyPept-like_regulatory"/>
</dbReference>
<accession>A0A1G6RJA4</accession>
<gene>
    <name evidence="3" type="ORF">SAMN04487894_105297</name>
</gene>
<evidence type="ECO:0000313" key="3">
    <source>
        <dbReference type="EMBL" id="SDD04493.1"/>
    </source>
</evidence>
<dbReference type="InterPro" id="IPR023996">
    <property type="entry name" value="TonB-dep_OMP_SusC/RagA"/>
</dbReference>
<keyword evidence="4" id="KW-1185">Reference proteome</keyword>
<comment type="subcellular location">
    <subcellularLocation>
        <location evidence="1">Cell outer membrane</location>
        <topology evidence="1">Multi-pass membrane protein</topology>
    </subcellularLocation>
</comment>
<comment type="similarity">
    <text evidence="1">Belongs to the TonB-dependent receptor family.</text>
</comment>
<dbReference type="NCBIfam" id="TIGR04056">
    <property type="entry name" value="OMP_RagA_SusC"/>
    <property type="match status" value="1"/>
</dbReference>
<dbReference type="RefSeq" id="WP_090390262.1">
    <property type="nucleotide sequence ID" value="NZ_FMZO01000005.1"/>
</dbReference>
<dbReference type="PROSITE" id="PS00018">
    <property type="entry name" value="EF_HAND_1"/>
    <property type="match status" value="1"/>
</dbReference>
<dbReference type="InterPro" id="IPR018247">
    <property type="entry name" value="EF_Hand_1_Ca_BS"/>
</dbReference>
<evidence type="ECO:0000256" key="1">
    <source>
        <dbReference type="PROSITE-ProRule" id="PRU01360"/>
    </source>
</evidence>
<dbReference type="Pfam" id="PF07715">
    <property type="entry name" value="Plug"/>
    <property type="match status" value="1"/>
</dbReference>
<sequence>MKVAFEFKFARRKNGVRLCLFFMLLSGSIIVNAQKKITITGTVTDTLNAPIASVSIGQEKSGTAGTTTDANGRFIIDVEPGTILGFSFIGFEPYAYRVPNAPQQNLSIVLRQKVIAAGEEVVVTALGRKQIKESIVGSVSTIKPENLKIPASNLTNALVGQVAGVIGFQSSGQPGLDNSDFFIRGVTTFGYRADPMILIDNIEVGKDDLARLNVNDLESFTILKDASATTLYGARGANGVILVTTKSGKTGKAILNIVLENTVSTPTDRIKLADPITYMNMYNEATVTRDPMMPAPFSADKIHYTGLTLQNAPAGNRYVYPAVDWLNLLFRDRTFTQRANMNVSGGSDLSHYFISGSYSNDNGILKDHPDNNFKTNLKFTTYQLRTNVDFNLTKSTQLSAQLWGLFNEYSGPLTNNASFSTDLYDMATHTSPVLFPAYYEPDSANLLTQHILFGNAYGSSANSVGYLNPYAQLLRGFKKFSNSRMTATLRLNQKLDFIVRGLSFDGFVNVNRYAYFDNTMAYNPFYYTIPVGGYNIGSNRYVLQWINSLSSGNAFAGGIGAGGNGSAATEYLVYSPGKKDATAYVHFQGRLDYSKRLGDHDIGATLNIIRMQRLEANGIDPVTSQPSLPYALPYRNLNFAGEASYAFRSKYFLRFNFAYNGSERFDVNNRYGFFPTIGASWIVSKEKFWQDGLSDIISSLKLRSSIGYSGNDQIGSQRFFYLSDVNLAGGNPASFGIGNGYSRPGVTIRNYQNSQVTWERGLRFNGAVEATFFRSLDLIAEYWKERRSNILQQRLIPSSEGLEAGVFTNVGEVESNGWDLTLNYNKSFSKDLTVAYMSNFTYSQAVYNNYEEPAYLSEPWRRKTGSIVGQPFGYIAERLFVDDKEAATSPVQNFGGQKPKGGDIKYRDVNGDGQITIADMVPIGLPTTPQISYGFGASAKYRSFDLGFRFQGNARTTFMIDARGISPFVIPADGVPGQAQVLQAVADDYWSEDNQNIYAFYPRLGTDANIITNNLQPSTWWLRKGDFLRLKLVELGYTLSPAIARRARITNLRIYVNGSNLFLLSNFKLWDAEQKNGFTYPLQKTYNLGLNVTF</sequence>
<dbReference type="FunFam" id="2.170.130.10:FF:000003">
    <property type="entry name" value="SusC/RagA family TonB-linked outer membrane protein"/>
    <property type="match status" value="1"/>
</dbReference>
<dbReference type="PROSITE" id="PS52016">
    <property type="entry name" value="TONB_DEPENDENT_REC_3"/>
    <property type="match status" value="1"/>
</dbReference>
<keyword evidence="1" id="KW-0998">Cell outer membrane</keyword>
<name>A0A1G6RJA4_NIADE</name>
<dbReference type="SUPFAM" id="SSF49464">
    <property type="entry name" value="Carboxypeptidase regulatory domain-like"/>
    <property type="match status" value="1"/>
</dbReference>
<dbReference type="SUPFAM" id="SSF56935">
    <property type="entry name" value="Porins"/>
    <property type="match status" value="1"/>
</dbReference>
<dbReference type="Proteomes" id="UP000198757">
    <property type="component" value="Unassembled WGS sequence"/>
</dbReference>
<dbReference type="Gene3D" id="2.60.40.1120">
    <property type="entry name" value="Carboxypeptidase-like, regulatory domain"/>
    <property type="match status" value="1"/>
</dbReference>
<evidence type="ECO:0000313" key="4">
    <source>
        <dbReference type="Proteomes" id="UP000198757"/>
    </source>
</evidence>
<proteinExistence type="inferred from homology"/>
<organism evidence="3 4">
    <name type="scientific">Niabella drilacis (strain DSM 25811 / CCM 8410 / CCUG 62505 / LMG 26954 / E90)</name>
    <dbReference type="NCBI Taxonomy" id="1285928"/>
    <lineage>
        <taxon>Bacteria</taxon>
        <taxon>Pseudomonadati</taxon>
        <taxon>Bacteroidota</taxon>
        <taxon>Chitinophagia</taxon>
        <taxon>Chitinophagales</taxon>
        <taxon>Chitinophagaceae</taxon>
        <taxon>Niabella</taxon>
    </lineage>
</organism>
<feature type="domain" description="TonB-dependent receptor plug" evidence="2">
    <location>
        <begin position="133"/>
        <end position="240"/>
    </location>
</feature>
<dbReference type="InterPro" id="IPR039426">
    <property type="entry name" value="TonB-dep_rcpt-like"/>
</dbReference>
<keyword evidence="1" id="KW-0472">Membrane</keyword>
<evidence type="ECO:0000259" key="2">
    <source>
        <dbReference type="Pfam" id="PF07715"/>
    </source>
</evidence>
<dbReference type="EMBL" id="FMZO01000005">
    <property type="protein sequence ID" value="SDD04493.1"/>
    <property type="molecule type" value="Genomic_DNA"/>
</dbReference>
<dbReference type="NCBIfam" id="TIGR04057">
    <property type="entry name" value="SusC_RagA_signa"/>
    <property type="match status" value="1"/>
</dbReference>
<keyword evidence="1" id="KW-0812">Transmembrane</keyword>
<dbReference type="InterPro" id="IPR012910">
    <property type="entry name" value="Plug_dom"/>
</dbReference>